<protein>
    <submittedName>
        <fullName evidence="2">Unnamed protein product</fullName>
    </submittedName>
</protein>
<evidence type="ECO:0000313" key="3">
    <source>
        <dbReference type="Proteomes" id="UP001165205"/>
    </source>
</evidence>
<evidence type="ECO:0000313" key="2">
    <source>
        <dbReference type="EMBL" id="GMG23667.1"/>
    </source>
</evidence>
<dbReference type="AlphaFoldDB" id="A0AAN5BT77"/>
<name>A0AAN5BT77_ASPOZ</name>
<organism evidence="2 3">
    <name type="scientific">Aspergillus oryzae</name>
    <name type="common">Yellow koji mold</name>
    <dbReference type="NCBI Taxonomy" id="5062"/>
    <lineage>
        <taxon>Eukaryota</taxon>
        <taxon>Fungi</taxon>
        <taxon>Dikarya</taxon>
        <taxon>Ascomycota</taxon>
        <taxon>Pezizomycotina</taxon>
        <taxon>Eurotiomycetes</taxon>
        <taxon>Eurotiomycetidae</taxon>
        <taxon>Eurotiales</taxon>
        <taxon>Aspergillaceae</taxon>
        <taxon>Aspergillus</taxon>
        <taxon>Aspergillus subgen. Circumdati</taxon>
    </lineage>
</organism>
<accession>A0AAN5BT77</accession>
<proteinExistence type="predicted"/>
<comment type="caution">
    <text evidence="2">The sequence shown here is derived from an EMBL/GenBank/DDBJ whole genome shotgun (WGS) entry which is preliminary data.</text>
</comment>
<feature type="region of interest" description="Disordered" evidence="1">
    <location>
        <begin position="69"/>
        <end position="109"/>
    </location>
</feature>
<feature type="compositionally biased region" description="Basic and acidic residues" evidence="1">
    <location>
        <begin position="23"/>
        <end position="42"/>
    </location>
</feature>
<dbReference type="EMBL" id="BSYA01000006">
    <property type="protein sequence ID" value="GMG23667.1"/>
    <property type="molecule type" value="Genomic_DNA"/>
</dbReference>
<feature type="region of interest" description="Disordered" evidence="1">
    <location>
        <begin position="1"/>
        <end position="54"/>
    </location>
</feature>
<sequence>MSSHKRTEDLGEVLSTPSIPSPDSKDLSSLEKEDSECIEKAEVSPTQFDDISSSLSPSHREYLFKRHGTLDLDPMPSASDADPYNWPTWKVRSPPEYTARTKPDDFSLL</sequence>
<gene>
    <name evidence="2" type="ORF">Aory04_000106300</name>
</gene>
<feature type="compositionally biased region" description="Polar residues" evidence="1">
    <location>
        <begin position="44"/>
        <end position="54"/>
    </location>
</feature>
<feature type="compositionally biased region" description="Basic and acidic residues" evidence="1">
    <location>
        <begin position="99"/>
        <end position="109"/>
    </location>
</feature>
<evidence type="ECO:0000256" key="1">
    <source>
        <dbReference type="SAM" id="MobiDB-lite"/>
    </source>
</evidence>
<dbReference type="Proteomes" id="UP001165205">
    <property type="component" value="Unassembled WGS sequence"/>
</dbReference>
<reference evidence="2" key="1">
    <citation type="submission" date="2023-04" db="EMBL/GenBank/DDBJ databases">
        <title>Aspergillus oryzae NBRC 4228.</title>
        <authorList>
            <person name="Ichikawa N."/>
            <person name="Sato H."/>
            <person name="Tonouchi N."/>
        </authorList>
    </citation>
    <scope>NUCLEOTIDE SEQUENCE</scope>
    <source>
        <strain evidence="2">NBRC 4228</strain>
    </source>
</reference>